<evidence type="ECO:0000313" key="3">
    <source>
        <dbReference type="EMBL" id="MFC3849177.1"/>
    </source>
</evidence>
<dbReference type="Proteomes" id="UP001595751">
    <property type="component" value="Unassembled WGS sequence"/>
</dbReference>
<evidence type="ECO:0000313" key="4">
    <source>
        <dbReference type="Proteomes" id="UP001595751"/>
    </source>
</evidence>
<reference evidence="4" key="1">
    <citation type="journal article" date="2019" name="Int. J. Syst. Evol. Microbiol.">
        <title>The Global Catalogue of Microorganisms (GCM) 10K type strain sequencing project: providing services to taxonomists for standard genome sequencing and annotation.</title>
        <authorList>
            <consortium name="The Broad Institute Genomics Platform"/>
            <consortium name="The Broad Institute Genome Sequencing Center for Infectious Disease"/>
            <person name="Wu L."/>
            <person name="Ma J."/>
        </authorList>
    </citation>
    <scope>NUCLEOTIDE SEQUENCE [LARGE SCALE GENOMIC DNA]</scope>
    <source>
        <strain evidence="4">CCUG 53252</strain>
    </source>
</reference>
<feature type="compositionally biased region" description="Low complexity" evidence="2">
    <location>
        <begin position="7"/>
        <end position="32"/>
    </location>
</feature>
<evidence type="ECO:0000256" key="2">
    <source>
        <dbReference type="SAM" id="MobiDB-lite"/>
    </source>
</evidence>
<name>A0ABV7ZKU1_9CORY</name>
<protein>
    <submittedName>
        <fullName evidence="3">Asp23/Gls24 family envelope stress response protein</fullName>
    </submittedName>
</protein>
<feature type="compositionally biased region" description="Low complexity" evidence="2">
    <location>
        <begin position="155"/>
        <end position="170"/>
    </location>
</feature>
<feature type="compositionally biased region" description="Basic and acidic residues" evidence="2">
    <location>
        <begin position="176"/>
        <end position="191"/>
    </location>
</feature>
<comment type="similarity">
    <text evidence="1">Belongs to the asp23 family.</text>
</comment>
<gene>
    <name evidence="3" type="ORF">ACFORJ_03200</name>
</gene>
<dbReference type="Pfam" id="PF03780">
    <property type="entry name" value="Asp23"/>
    <property type="match status" value="1"/>
</dbReference>
<sequence length="191" mass="19589">MDDREASPPGDGRAAPAAATPASPAPATSTRGENVIDGKAVEKIIVAAIDSVPGTVAAGGAINRMAGRGYPRVDAQIAPHGRAVSVETDIAVSWPSPVRDIAHAVRDTIIAWVADATGMPVVRCDVRVATVVGADGDRPWARVAAGDVAAHPRRPSLVSPSAAPLPARPVTVPPPKELRPIKAPRSGRDVR</sequence>
<feature type="region of interest" description="Disordered" evidence="2">
    <location>
        <begin position="149"/>
        <end position="191"/>
    </location>
</feature>
<organism evidence="3 4">
    <name type="scientific">Corynebacterium hansenii</name>
    <dbReference type="NCBI Taxonomy" id="394964"/>
    <lineage>
        <taxon>Bacteria</taxon>
        <taxon>Bacillati</taxon>
        <taxon>Actinomycetota</taxon>
        <taxon>Actinomycetes</taxon>
        <taxon>Mycobacteriales</taxon>
        <taxon>Corynebacteriaceae</taxon>
        <taxon>Corynebacterium</taxon>
    </lineage>
</organism>
<dbReference type="RefSeq" id="WP_290291156.1">
    <property type="nucleotide sequence ID" value="NZ_CP047211.1"/>
</dbReference>
<dbReference type="EMBL" id="JBHRZN010000001">
    <property type="protein sequence ID" value="MFC3849177.1"/>
    <property type="molecule type" value="Genomic_DNA"/>
</dbReference>
<keyword evidence="4" id="KW-1185">Reference proteome</keyword>
<feature type="region of interest" description="Disordered" evidence="2">
    <location>
        <begin position="1"/>
        <end position="34"/>
    </location>
</feature>
<evidence type="ECO:0000256" key="1">
    <source>
        <dbReference type="ARBA" id="ARBA00005721"/>
    </source>
</evidence>
<dbReference type="InterPro" id="IPR005531">
    <property type="entry name" value="Asp23"/>
</dbReference>
<accession>A0ABV7ZKU1</accession>
<proteinExistence type="inferred from homology"/>
<comment type="caution">
    <text evidence="3">The sequence shown here is derived from an EMBL/GenBank/DDBJ whole genome shotgun (WGS) entry which is preliminary data.</text>
</comment>